<keyword evidence="3" id="KW-1185">Reference proteome</keyword>
<evidence type="ECO:0000313" key="2">
    <source>
        <dbReference type="EMBL" id="KXT04586.1"/>
    </source>
</evidence>
<dbReference type="EMBL" id="LFZN01000020">
    <property type="protein sequence ID" value="KXT04586.1"/>
    <property type="molecule type" value="Genomic_DNA"/>
</dbReference>
<feature type="compositionally biased region" description="Polar residues" evidence="1">
    <location>
        <begin position="44"/>
        <end position="59"/>
    </location>
</feature>
<feature type="compositionally biased region" description="Low complexity" evidence="1">
    <location>
        <begin position="60"/>
        <end position="76"/>
    </location>
</feature>
<protein>
    <submittedName>
        <fullName evidence="2">Uncharacterized protein</fullName>
    </submittedName>
</protein>
<comment type="caution">
    <text evidence="2">The sequence shown here is derived from an EMBL/GenBank/DDBJ whole genome shotgun (WGS) entry which is preliminary data.</text>
</comment>
<accession>A0A139HQ72</accession>
<organism evidence="2 3">
    <name type="scientific">Pseudocercospora eumusae</name>
    <dbReference type="NCBI Taxonomy" id="321146"/>
    <lineage>
        <taxon>Eukaryota</taxon>
        <taxon>Fungi</taxon>
        <taxon>Dikarya</taxon>
        <taxon>Ascomycota</taxon>
        <taxon>Pezizomycotina</taxon>
        <taxon>Dothideomycetes</taxon>
        <taxon>Dothideomycetidae</taxon>
        <taxon>Mycosphaerellales</taxon>
        <taxon>Mycosphaerellaceae</taxon>
        <taxon>Pseudocercospora</taxon>
    </lineage>
</organism>
<evidence type="ECO:0000313" key="3">
    <source>
        <dbReference type="Proteomes" id="UP000070133"/>
    </source>
</evidence>
<sequence length="156" mass="17373">MEYIARKVESRLAKAGMAESRRGRAMSREARGITITVTEITEVSDSGMSDNNRTYQDSTKSSPCSSPVRNSSSVASSKEERWSECYASTHSCLKPSKFGFDTCSQSHVTGFDSGSAIRKVRSKLLPKSFGTISRRERYPEREPVVAVRPLWMCPGY</sequence>
<dbReference type="Proteomes" id="UP000070133">
    <property type="component" value="Unassembled WGS sequence"/>
</dbReference>
<reference evidence="2 3" key="1">
    <citation type="submission" date="2015-07" db="EMBL/GenBank/DDBJ databases">
        <title>Comparative genomics of the Sigatoka disease complex on banana suggests a link between parallel evolutionary changes in Pseudocercospora fijiensis and Pseudocercospora eumusae and increased virulence on the banana host.</title>
        <authorList>
            <person name="Chang T.-C."/>
            <person name="Salvucci A."/>
            <person name="Crous P.W."/>
            <person name="Stergiopoulos I."/>
        </authorList>
    </citation>
    <scope>NUCLEOTIDE SEQUENCE [LARGE SCALE GENOMIC DNA]</scope>
    <source>
        <strain evidence="2 3">CBS 114824</strain>
    </source>
</reference>
<name>A0A139HQ72_9PEZI</name>
<feature type="region of interest" description="Disordered" evidence="1">
    <location>
        <begin position="41"/>
        <end position="80"/>
    </location>
</feature>
<dbReference type="AlphaFoldDB" id="A0A139HQ72"/>
<gene>
    <name evidence="2" type="ORF">AC578_8674</name>
</gene>
<evidence type="ECO:0000256" key="1">
    <source>
        <dbReference type="SAM" id="MobiDB-lite"/>
    </source>
</evidence>
<proteinExistence type="predicted"/>